<evidence type="ECO:0000313" key="4">
    <source>
        <dbReference type="EMBL" id="MCO5723245.1"/>
    </source>
</evidence>
<keyword evidence="1 2" id="KW-0732">Signal</keyword>
<dbReference type="RefSeq" id="WP_252739627.1">
    <property type="nucleotide sequence ID" value="NZ_JAMXIB010000001.1"/>
</dbReference>
<name>A0ABT1AUL3_9FLAO</name>
<comment type="caution">
    <text evidence="4">The sequence shown here is derived from an EMBL/GenBank/DDBJ whole genome shotgun (WGS) entry which is preliminary data.</text>
</comment>
<dbReference type="InterPro" id="IPR027385">
    <property type="entry name" value="Beta-barrel_OMP"/>
</dbReference>
<feature type="domain" description="Outer membrane protein beta-barrel" evidence="3">
    <location>
        <begin position="10"/>
        <end position="193"/>
    </location>
</feature>
<evidence type="ECO:0000259" key="3">
    <source>
        <dbReference type="Pfam" id="PF13505"/>
    </source>
</evidence>
<evidence type="ECO:0000313" key="5">
    <source>
        <dbReference type="Proteomes" id="UP001206312"/>
    </source>
</evidence>
<keyword evidence="5" id="KW-1185">Reference proteome</keyword>
<proteinExistence type="predicted"/>
<dbReference type="Pfam" id="PF13505">
    <property type="entry name" value="OMP_b-brl"/>
    <property type="match status" value="1"/>
</dbReference>
<evidence type="ECO:0000256" key="2">
    <source>
        <dbReference type="SAM" id="SignalP"/>
    </source>
</evidence>
<accession>A0ABT1AUL3</accession>
<dbReference type="Proteomes" id="UP001206312">
    <property type="component" value="Unassembled WGS sequence"/>
</dbReference>
<feature type="chain" id="PRO_5045916256" evidence="2">
    <location>
        <begin position="21"/>
        <end position="195"/>
    </location>
</feature>
<gene>
    <name evidence="4" type="ORF">NG653_00150</name>
</gene>
<organism evidence="4 5">
    <name type="scientific">Robiginitalea marina</name>
    <dbReference type="NCBI Taxonomy" id="2954105"/>
    <lineage>
        <taxon>Bacteria</taxon>
        <taxon>Pseudomonadati</taxon>
        <taxon>Bacteroidota</taxon>
        <taxon>Flavobacteriia</taxon>
        <taxon>Flavobacteriales</taxon>
        <taxon>Flavobacteriaceae</taxon>
        <taxon>Robiginitalea</taxon>
    </lineage>
</organism>
<protein>
    <submittedName>
        <fullName evidence="4">Porin family protein</fullName>
    </submittedName>
</protein>
<sequence length="195" mass="21902">MRRFLITASLLALFTTLSFGQTKFALTYSVGFPSGETSDYLESTSWRGVNIDYQYFIREGFALGFSAGWQVFNDDLGFVTETTGTETLSGFRYNYLNSFPILVTGSFYLNPSGDLNPYAGLGIGLVYSIFDQDTGLFRDERTGWPFSLRPEIGLDYEVGYNVGIRASFRYNYVASGDELPSLPYYAFNIGLVWSN</sequence>
<dbReference type="SUPFAM" id="SSF56925">
    <property type="entry name" value="OMPA-like"/>
    <property type="match status" value="1"/>
</dbReference>
<dbReference type="InterPro" id="IPR011250">
    <property type="entry name" value="OMP/PagP_B-barrel"/>
</dbReference>
<reference evidence="4 5" key="1">
    <citation type="submission" date="2022-06" db="EMBL/GenBank/DDBJ databases">
        <authorList>
            <person name="Xuan X."/>
        </authorList>
    </citation>
    <scope>NUCLEOTIDE SEQUENCE [LARGE SCALE GENOMIC DNA]</scope>
    <source>
        <strain evidence="4 5">2V75</strain>
    </source>
</reference>
<dbReference type="Gene3D" id="2.40.160.20">
    <property type="match status" value="1"/>
</dbReference>
<feature type="signal peptide" evidence="2">
    <location>
        <begin position="1"/>
        <end position="20"/>
    </location>
</feature>
<dbReference type="EMBL" id="JAMXIB010000001">
    <property type="protein sequence ID" value="MCO5723245.1"/>
    <property type="molecule type" value="Genomic_DNA"/>
</dbReference>
<evidence type="ECO:0000256" key="1">
    <source>
        <dbReference type="ARBA" id="ARBA00022729"/>
    </source>
</evidence>